<keyword evidence="7 10" id="KW-0418">Kinase</keyword>
<dbReference type="OrthoDB" id="432447at2759"/>
<dbReference type="GO" id="GO:0005634">
    <property type="term" value="C:nucleus"/>
    <property type="evidence" value="ECO:0007669"/>
    <property type="project" value="UniProtKB-SubCell"/>
</dbReference>
<keyword evidence="4 10" id="KW-0808">Transferase</keyword>
<evidence type="ECO:0000256" key="1">
    <source>
        <dbReference type="ARBA" id="ARBA00004801"/>
    </source>
</evidence>
<dbReference type="GO" id="GO:0044209">
    <property type="term" value="P:AMP salvage"/>
    <property type="evidence" value="ECO:0007669"/>
    <property type="project" value="UniProtKB-UniRule"/>
</dbReference>
<dbReference type="AlphaFoldDB" id="A0A087U200"/>
<dbReference type="PANTHER" id="PTHR45769:SF3">
    <property type="entry name" value="ADENOSINE KINASE"/>
    <property type="match status" value="1"/>
</dbReference>
<evidence type="ECO:0000313" key="12">
    <source>
        <dbReference type="EMBL" id="KFM71389.1"/>
    </source>
</evidence>
<comment type="cofactor">
    <cofactor evidence="10">
        <name>Mg(2+)</name>
        <dbReference type="ChEBI" id="CHEBI:18420"/>
    </cofactor>
    <text evidence="10">Binds 3 Mg(2+) ions per subunit.</text>
</comment>
<evidence type="ECO:0000313" key="13">
    <source>
        <dbReference type="Proteomes" id="UP000054359"/>
    </source>
</evidence>
<evidence type="ECO:0000256" key="5">
    <source>
        <dbReference type="ARBA" id="ARBA00022726"/>
    </source>
</evidence>
<feature type="non-terminal residue" evidence="12">
    <location>
        <position position="357"/>
    </location>
</feature>
<dbReference type="Proteomes" id="UP000054359">
    <property type="component" value="Unassembled WGS sequence"/>
</dbReference>
<evidence type="ECO:0000256" key="8">
    <source>
        <dbReference type="ARBA" id="ARBA00022840"/>
    </source>
</evidence>
<dbReference type="GO" id="GO:0006144">
    <property type="term" value="P:purine nucleobase metabolic process"/>
    <property type="evidence" value="ECO:0007669"/>
    <property type="project" value="TreeGrafter"/>
</dbReference>
<dbReference type="InterPro" id="IPR001805">
    <property type="entry name" value="Adenokinase"/>
</dbReference>
<evidence type="ECO:0000256" key="7">
    <source>
        <dbReference type="ARBA" id="ARBA00022777"/>
    </source>
</evidence>
<sequence length="357" mass="38808">MEGSEDGCKKREVRLFFIGHPLLDLTAPGDPELLQNYGLEADGSARPVAEHEPLFHYLFKHPDTQLLPGGSGQNSARIAKWILGDTGKVSFAGCVGDDEFGSWMAEHLRSEGVKPLYAINSSEQTGVCACLLTPGNHRSLVARLSAAASFSRSHLLSEDILAEVESTNCIFITGYLLAHCIDAVFALIELCQNEEQLFCLSLSAEYVCREHTEAILKVMPRVDVLFGNAEEVKALARAMHEDKEITGLDDAIQDIAALPRQQWQRKRIIIVSNGAKPVLVYVGSECLYKIQVPAVSVVDSVGCGDALAGGFLAHYVVSGNVEWATKAGVEAATRIAQVNGCNPPQDCCPIRDFPIQW</sequence>
<evidence type="ECO:0000256" key="3">
    <source>
        <dbReference type="ARBA" id="ARBA00012119"/>
    </source>
</evidence>
<comment type="function">
    <text evidence="10">ATP dependent phosphorylation of adenosine and other related nucleoside analogs to monophosphate derivatives.</text>
</comment>
<proteinExistence type="inferred from homology"/>
<keyword evidence="13" id="KW-1185">Reference proteome</keyword>
<keyword evidence="10" id="KW-0539">Nucleus</keyword>
<gene>
    <name evidence="12" type="ORF">X975_10383</name>
</gene>
<dbReference type="UniPathway" id="UPA00588">
    <property type="reaction ID" value="UER00659"/>
</dbReference>
<dbReference type="EMBL" id="KK117776">
    <property type="protein sequence ID" value="KFM71389.1"/>
    <property type="molecule type" value="Genomic_DNA"/>
</dbReference>
<dbReference type="SUPFAM" id="SSF53613">
    <property type="entry name" value="Ribokinase-like"/>
    <property type="match status" value="1"/>
</dbReference>
<feature type="domain" description="Carbohydrate kinase PfkB" evidence="11">
    <location>
        <begin position="62"/>
        <end position="344"/>
    </location>
</feature>
<dbReference type="InterPro" id="IPR029056">
    <property type="entry name" value="Ribokinase-like"/>
</dbReference>
<dbReference type="PANTHER" id="PTHR45769">
    <property type="entry name" value="ADENOSINE KINASE"/>
    <property type="match status" value="1"/>
</dbReference>
<dbReference type="STRING" id="407821.A0A087U200"/>
<dbReference type="GO" id="GO:0004001">
    <property type="term" value="F:adenosine kinase activity"/>
    <property type="evidence" value="ECO:0007669"/>
    <property type="project" value="UniProtKB-UniRule"/>
</dbReference>
<evidence type="ECO:0000256" key="6">
    <source>
        <dbReference type="ARBA" id="ARBA00022741"/>
    </source>
</evidence>
<dbReference type="GO" id="GO:0005524">
    <property type="term" value="F:ATP binding"/>
    <property type="evidence" value="ECO:0007669"/>
    <property type="project" value="UniProtKB-UniRule"/>
</dbReference>
<organism evidence="12 13">
    <name type="scientific">Stegodyphus mimosarum</name>
    <name type="common">African social velvet spider</name>
    <dbReference type="NCBI Taxonomy" id="407821"/>
    <lineage>
        <taxon>Eukaryota</taxon>
        <taxon>Metazoa</taxon>
        <taxon>Ecdysozoa</taxon>
        <taxon>Arthropoda</taxon>
        <taxon>Chelicerata</taxon>
        <taxon>Arachnida</taxon>
        <taxon>Araneae</taxon>
        <taxon>Araneomorphae</taxon>
        <taxon>Entelegynae</taxon>
        <taxon>Eresoidea</taxon>
        <taxon>Eresidae</taxon>
        <taxon>Stegodyphus</taxon>
    </lineage>
</organism>
<keyword evidence="5 10" id="KW-0660">Purine salvage</keyword>
<feature type="active site" description="Proton acceptor" evidence="9">
    <location>
        <position position="305"/>
    </location>
</feature>
<dbReference type="GO" id="GO:0005829">
    <property type="term" value="C:cytosol"/>
    <property type="evidence" value="ECO:0007669"/>
    <property type="project" value="TreeGrafter"/>
</dbReference>
<protein>
    <recommendedName>
        <fullName evidence="3 10">Adenosine kinase</fullName>
        <shortName evidence="10">AK</shortName>
        <ecNumber evidence="3 10">2.7.1.20</ecNumber>
    </recommendedName>
    <alternativeName>
        <fullName evidence="10">Adenosine 5'-phosphotransferase</fullName>
    </alternativeName>
</protein>
<accession>A0A087U200</accession>
<dbReference type="Pfam" id="PF00294">
    <property type="entry name" value="PfkB"/>
    <property type="match status" value="1"/>
</dbReference>
<evidence type="ECO:0000259" key="11">
    <source>
        <dbReference type="Pfam" id="PF00294"/>
    </source>
</evidence>
<comment type="subunit">
    <text evidence="10">Monomer.</text>
</comment>
<keyword evidence="8 10" id="KW-0067">ATP-binding</keyword>
<comment type="subcellular location">
    <subcellularLocation>
        <location evidence="10">Nucleus</location>
    </subcellularLocation>
</comment>
<dbReference type="Gene3D" id="3.30.1110.10">
    <property type="match status" value="1"/>
</dbReference>
<evidence type="ECO:0000256" key="9">
    <source>
        <dbReference type="PIRSR" id="PIRSR601805-1"/>
    </source>
</evidence>
<evidence type="ECO:0000256" key="10">
    <source>
        <dbReference type="RuleBase" id="RU368116"/>
    </source>
</evidence>
<dbReference type="InterPro" id="IPR011611">
    <property type="entry name" value="PfkB_dom"/>
</dbReference>
<comment type="pathway">
    <text evidence="1 10">Purine metabolism; AMP biosynthesis via salvage pathway; AMP from adenosine: step 1/1.</text>
</comment>
<reference evidence="12 13" key="1">
    <citation type="submission" date="2013-11" db="EMBL/GenBank/DDBJ databases">
        <title>Genome sequencing of Stegodyphus mimosarum.</title>
        <authorList>
            <person name="Bechsgaard J."/>
        </authorList>
    </citation>
    <scope>NUCLEOTIDE SEQUENCE [LARGE SCALE GENOMIC DNA]</scope>
</reference>
<comment type="similarity">
    <text evidence="2 10">Belongs to the carbohydrate kinase PfkB family.</text>
</comment>
<evidence type="ECO:0000256" key="2">
    <source>
        <dbReference type="ARBA" id="ARBA00010688"/>
    </source>
</evidence>
<keyword evidence="10" id="KW-0460">Magnesium</keyword>
<evidence type="ECO:0000256" key="4">
    <source>
        <dbReference type="ARBA" id="ARBA00022679"/>
    </source>
</evidence>
<dbReference type="EC" id="2.7.1.20" evidence="3 10"/>
<dbReference type="Gene3D" id="3.40.1190.20">
    <property type="match status" value="1"/>
</dbReference>
<dbReference type="GO" id="GO:0006166">
    <property type="term" value="P:purine ribonucleoside salvage"/>
    <property type="evidence" value="ECO:0007669"/>
    <property type="project" value="UniProtKB-KW"/>
</dbReference>
<comment type="catalytic activity">
    <reaction evidence="10">
        <text>adenosine + ATP = AMP + ADP + H(+)</text>
        <dbReference type="Rhea" id="RHEA:20824"/>
        <dbReference type="ChEBI" id="CHEBI:15378"/>
        <dbReference type="ChEBI" id="CHEBI:16335"/>
        <dbReference type="ChEBI" id="CHEBI:30616"/>
        <dbReference type="ChEBI" id="CHEBI:456215"/>
        <dbReference type="ChEBI" id="CHEBI:456216"/>
        <dbReference type="EC" id="2.7.1.20"/>
    </reaction>
</comment>
<keyword evidence="6 10" id="KW-0547">Nucleotide-binding</keyword>
<dbReference type="OMA" id="IRCGHYA"/>
<dbReference type="PRINTS" id="PR00989">
    <property type="entry name" value="ADENOKINASE"/>
</dbReference>
<name>A0A087U200_STEMI</name>
<dbReference type="CDD" id="cd01168">
    <property type="entry name" value="adenosine_kinase"/>
    <property type="match status" value="1"/>
</dbReference>